<proteinExistence type="predicted"/>
<sequence length="813" mass="90186">MRVKRGMVQRRNDRARETGEPQENPLTRGIVRHNSHMRKSGNDPARNRTREVMMDQRRNVRAGGKWKTPEKNPPTSDIVRPDCHTRKCGSVTACRFSNSQVLRVTADGAVSVCGRGGSTNGPYKALHHMLIPSPEFQPTRLRNRTDDFKLWATQACASNVWSPLHLLRLYETSLNSTLNASSCACKLHPPTGVLAAVLKYHTLLLQASGVGDCWGGGEGEGRVAPHFTTAQSAASRSNGIFPPPDTHAPQVLKGFNHAARARDRGGEVAADACIAYDFALMVVIWSLQTTLTLYNTYTNNITLTPTQHRHKHQTHDGHLTKRQQPSAPLSPERMAGHCSSTLRLGWSCASKSRSEGVIRATLTRSSSASSLLRARRAVFPSHNTTCFCVRSYTAGLLSCHSAKDRSVPSRSLGRRRGLCAQTSPDPTTRRLILLSIRKYYPTCINRAHANWLDYLLTTYANRTRFLGGPLPDFRKWESCRTVPLVGGVSRGSPVSLALHSGNPPYLPRFTFFSSQDLDKTCPGTFDEDNVFGDDTVNRPCRQDEHIASFDNLDTSDIPGPSGHNAISLAEQQMSPTDQTTKHKVNRMKRKRAGDEYATSMTLLPHEHTIRPENVLTFCGSIQEVVYEFAYPNKYHTIEPLVPIRATTPYSSTSSSLTGHSVPSNKVLEGLVIVATPPVQKAPERNQDVPTNPHIRLGIRLRYKVGLSHFTSPGRYSLSAGVDRSLVRDLGHPVSCQLACGGEEKLTPPSPRHPSNLLYAAKLAFFYRIPRVAPGSCKRWDLFTKTTKLTAFDIIVVLLRDLGRRRECNEMKTE</sequence>
<dbReference type="Proteomes" id="UP001159363">
    <property type="component" value="Chromosome 6"/>
</dbReference>
<feature type="region of interest" description="Disordered" evidence="1">
    <location>
        <begin position="315"/>
        <end position="334"/>
    </location>
</feature>
<organism evidence="2 3">
    <name type="scientific">Dryococelus australis</name>
    <dbReference type="NCBI Taxonomy" id="614101"/>
    <lineage>
        <taxon>Eukaryota</taxon>
        <taxon>Metazoa</taxon>
        <taxon>Ecdysozoa</taxon>
        <taxon>Arthropoda</taxon>
        <taxon>Hexapoda</taxon>
        <taxon>Insecta</taxon>
        <taxon>Pterygota</taxon>
        <taxon>Neoptera</taxon>
        <taxon>Polyneoptera</taxon>
        <taxon>Phasmatodea</taxon>
        <taxon>Verophasmatodea</taxon>
        <taxon>Anareolatae</taxon>
        <taxon>Phasmatidae</taxon>
        <taxon>Eurycanthinae</taxon>
        <taxon>Dryococelus</taxon>
    </lineage>
</organism>
<feature type="region of interest" description="Disordered" evidence="1">
    <location>
        <begin position="1"/>
        <end position="45"/>
    </location>
</feature>
<feature type="compositionally biased region" description="Basic and acidic residues" evidence="1">
    <location>
        <begin position="10"/>
        <end position="19"/>
    </location>
</feature>
<comment type="caution">
    <text evidence="2">The sequence shown here is derived from an EMBL/GenBank/DDBJ whole genome shotgun (WGS) entry which is preliminary data.</text>
</comment>
<feature type="compositionally biased region" description="Basic residues" evidence="1">
    <location>
        <begin position="30"/>
        <end position="39"/>
    </location>
</feature>
<reference evidence="2 3" key="1">
    <citation type="submission" date="2023-02" db="EMBL/GenBank/DDBJ databases">
        <title>LHISI_Scaffold_Assembly.</title>
        <authorList>
            <person name="Stuart O.P."/>
            <person name="Cleave R."/>
            <person name="Magrath M.J.L."/>
            <person name="Mikheyev A.S."/>
        </authorList>
    </citation>
    <scope>NUCLEOTIDE SEQUENCE [LARGE SCALE GENOMIC DNA]</scope>
    <source>
        <strain evidence="2">Daus_M_001</strain>
        <tissue evidence="2">Leg muscle</tissue>
    </source>
</reference>
<evidence type="ECO:0000256" key="1">
    <source>
        <dbReference type="SAM" id="MobiDB-lite"/>
    </source>
</evidence>
<name>A0ABQ9H401_9NEOP</name>
<evidence type="ECO:0000313" key="3">
    <source>
        <dbReference type="Proteomes" id="UP001159363"/>
    </source>
</evidence>
<evidence type="ECO:0000313" key="2">
    <source>
        <dbReference type="EMBL" id="KAJ8878982.1"/>
    </source>
</evidence>
<protein>
    <submittedName>
        <fullName evidence="2">Uncharacterized protein</fullName>
    </submittedName>
</protein>
<gene>
    <name evidence="2" type="ORF">PR048_019588</name>
</gene>
<dbReference type="EMBL" id="JARBHB010000007">
    <property type="protein sequence ID" value="KAJ8878982.1"/>
    <property type="molecule type" value="Genomic_DNA"/>
</dbReference>
<keyword evidence="3" id="KW-1185">Reference proteome</keyword>
<accession>A0ABQ9H401</accession>